<dbReference type="AlphaFoldDB" id="A0A183GES5"/>
<organism evidence="2 3">
    <name type="scientific">Heligmosomoides polygyrus</name>
    <name type="common">Parasitic roundworm</name>
    <dbReference type="NCBI Taxonomy" id="6339"/>
    <lineage>
        <taxon>Eukaryota</taxon>
        <taxon>Metazoa</taxon>
        <taxon>Ecdysozoa</taxon>
        <taxon>Nematoda</taxon>
        <taxon>Chromadorea</taxon>
        <taxon>Rhabditida</taxon>
        <taxon>Rhabditina</taxon>
        <taxon>Rhabditomorpha</taxon>
        <taxon>Strongyloidea</taxon>
        <taxon>Heligmosomidae</taxon>
        <taxon>Heligmosomoides</taxon>
    </lineage>
</organism>
<reference evidence="3" key="1">
    <citation type="submission" date="2019-09" db="UniProtKB">
        <authorList>
            <consortium name="WormBaseParasite"/>
        </authorList>
    </citation>
    <scope>IDENTIFICATION</scope>
</reference>
<keyword evidence="2" id="KW-1185">Reference proteome</keyword>
<protein>
    <submittedName>
        <fullName evidence="3">Ammonium_transp domain-containing protein</fullName>
    </submittedName>
</protein>
<accession>A0A183GES5</accession>
<evidence type="ECO:0000313" key="2">
    <source>
        <dbReference type="Proteomes" id="UP000050761"/>
    </source>
</evidence>
<keyword evidence="1" id="KW-1133">Transmembrane helix</keyword>
<feature type="transmembrane region" description="Helical" evidence="1">
    <location>
        <begin position="18"/>
        <end position="39"/>
    </location>
</feature>
<dbReference type="Proteomes" id="UP000050761">
    <property type="component" value="Unassembled WGS sequence"/>
</dbReference>
<keyword evidence="1" id="KW-0812">Transmembrane</keyword>
<sequence length="74" mass="7627">LDSCAGAGVGEGDFTFDVVATGVVPLAVVVAPFVASHLARGVGLPKMLYPESDDWKYPNSVQVCHIHSLDAAAS</sequence>
<proteinExistence type="predicted"/>
<name>A0A183GES5_HELPZ</name>
<keyword evidence="1" id="KW-0472">Membrane</keyword>
<dbReference type="WBParaSite" id="HPBE_0002085301-mRNA-1">
    <property type="protein sequence ID" value="HPBE_0002085301-mRNA-1"/>
    <property type="gene ID" value="HPBE_0002085301"/>
</dbReference>
<evidence type="ECO:0000313" key="3">
    <source>
        <dbReference type="WBParaSite" id="HPBE_0002085301-mRNA-1"/>
    </source>
</evidence>
<evidence type="ECO:0000256" key="1">
    <source>
        <dbReference type="SAM" id="Phobius"/>
    </source>
</evidence>